<dbReference type="Proteomes" id="UP000051841">
    <property type="component" value="Unassembled WGS sequence"/>
</dbReference>
<evidence type="ECO:0000313" key="3">
    <source>
        <dbReference type="Proteomes" id="UP000051841"/>
    </source>
</evidence>
<proteinExistence type="predicted"/>
<dbReference type="EMBL" id="JQBL01000014">
    <property type="protein sequence ID" value="KRN50074.1"/>
    <property type="molecule type" value="Genomic_DNA"/>
</dbReference>
<protein>
    <recommendedName>
        <fullName evidence="1">HTH cro/C1-type domain-containing protein</fullName>
    </recommendedName>
</protein>
<dbReference type="PROSITE" id="PS50943">
    <property type="entry name" value="HTH_CROC1"/>
    <property type="match status" value="1"/>
</dbReference>
<evidence type="ECO:0000313" key="2">
    <source>
        <dbReference type="EMBL" id="KRN50074.1"/>
    </source>
</evidence>
<name>A0A0R2HKV7_9FIRM</name>
<dbReference type="AlphaFoldDB" id="A0A0R2HKV7"/>
<dbReference type="SMART" id="SM00530">
    <property type="entry name" value="HTH_XRE"/>
    <property type="match status" value="1"/>
</dbReference>
<dbReference type="PATRIC" id="fig|1410657.5.peg.451"/>
<dbReference type="CDD" id="cd00093">
    <property type="entry name" value="HTH_XRE"/>
    <property type="match status" value="1"/>
</dbReference>
<accession>A0A0R2HKV7</accession>
<dbReference type="InterPro" id="IPR010982">
    <property type="entry name" value="Lambda_DNA-bd_dom_sf"/>
</dbReference>
<dbReference type="SUPFAM" id="SSF47413">
    <property type="entry name" value="lambda repressor-like DNA-binding domains"/>
    <property type="match status" value="1"/>
</dbReference>
<reference evidence="2 3" key="1">
    <citation type="journal article" date="2015" name="Genome Announc.">
        <title>Expanding the biotechnology potential of lactobacilli through comparative genomics of 213 strains and associated genera.</title>
        <authorList>
            <person name="Sun Z."/>
            <person name="Harris H.M."/>
            <person name="McCann A."/>
            <person name="Guo C."/>
            <person name="Argimon S."/>
            <person name="Zhang W."/>
            <person name="Yang X."/>
            <person name="Jeffery I.B."/>
            <person name="Cooney J.C."/>
            <person name="Kagawa T.F."/>
            <person name="Liu W."/>
            <person name="Song Y."/>
            <person name="Salvetti E."/>
            <person name="Wrobel A."/>
            <person name="Rasinkangas P."/>
            <person name="Parkhill J."/>
            <person name="Rea M.C."/>
            <person name="O'Sullivan O."/>
            <person name="Ritari J."/>
            <person name="Douillard F.P."/>
            <person name="Paul Ross R."/>
            <person name="Yang R."/>
            <person name="Briner A.E."/>
            <person name="Felis G.E."/>
            <person name="de Vos W.M."/>
            <person name="Barrangou R."/>
            <person name="Klaenhammer T.R."/>
            <person name="Caufield P.W."/>
            <person name="Cui Y."/>
            <person name="Zhang H."/>
            <person name="O'Toole P.W."/>
        </authorList>
    </citation>
    <scope>NUCLEOTIDE SEQUENCE [LARGE SCALE GENOMIC DNA]</scope>
    <source>
        <strain evidence="2 3">DSM 20405</strain>
    </source>
</reference>
<dbReference type="Gene3D" id="1.10.260.40">
    <property type="entry name" value="lambda repressor-like DNA-binding domains"/>
    <property type="match status" value="1"/>
</dbReference>
<dbReference type="RefSeq" id="WP_051550637.1">
    <property type="nucleotide sequence ID" value="NZ_JNKN01000018.1"/>
</dbReference>
<sequence length="190" mass="22130">MTLKDILEKRNMTPYHLSKISNVPYSTVNDLYKGISTLEKCSAGTIYKIMHALGLSTDMVLVSIMEKRPGLENFKREVRQGINEMGEVKYVISVLGKNVIDFYMQLDWHIEALYLLATIEYLCHKNHLDFIDQYDYSALETYVPEEAIYPEGIGLLSRIMGMDMKERVLEFAIPEYMKYNIIEYEMDQVV</sequence>
<dbReference type="InterPro" id="IPR001387">
    <property type="entry name" value="Cro/C1-type_HTH"/>
</dbReference>
<dbReference type="GO" id="GO:0003677">
    <property type="term" value="F:DNA binding"/>
    <property type="evidence" value="ECO:0007669"/>
    <property type="project" value="InterPro"/>
</dbReference>
<gene>
    <name evidence="2" type="ORF">IV49_GL000423</name>
</gene>
<feature type="domain" description="HTH cro/C1-type" evidence="1">
    <location>
        <begin position="3"/>
        <end position="60"/>
    </location>
</feature>
<dbReference type="Pfam" id="PF13443">
    <property type="entry name" value="HTH_26"/>
    <property type="match status" value="1"/>
</dbReference>
<comment type="caution">
    <text evidence="2">The sequence shown here is derived from an EMBL/GenBank/DDBJ whole genome shotgun (WGS) entry which is preliminary data.</text>
</comment>
<evidence type="ECO:0000259" key="1">
    <source>
        <dbReference type="PROSITE" id="PS50943"/>
    </source>
</evidence>
<organism evidence="2 3">
    <name type="scientific">Kandleria vitulina DSM 20405</name>
    <dbReference type="NCBI Taxonomy" id="1410657"/>
    <lineage>
        <taxon>Bacteria</taxon>
        <taxon>Bacillati</taxon>
        <taxon>Bacillota</taxon>
        <taxon>Erysipelotrichia</taxon>
        <taxon>Erysipelotrichales</taxon>
        <taxon>Coprobacillaceae</taxon>
        <taxon>Kandleria</taxon>
    </lineage>
</organism>
<keyword evidence="3" id="KW-1185">Reference proteome</keyword>